<dbReference type="Gene3D" id="3.40.50.300">
    <property type="entry name" value="P-loop containing nucleotide triphosphate hydrolases"/>
    <property type="match status" value="1"/>
</dbReference>
<dbReference type="PANTHER" id="PTHR45623">
    <property type="entry name" value="CHROMODOMAIN-HELICASE-DNA-BINDING PROTEIN 3-RELATED-RELATED"/>
    <property type="match status" value="1"/>
</dbReference>
<dbReference type="Gene3D" id="3.40.50.10810">
    <property type="entry name" value="Tandem AAA-ATPase domain"/>
    <property type="match status" value="1"/>
</dbReference>
<dbReference type="GO" id="GO:0016887">
    <property type="term" value="F:ATP hydrolysis activity"/>
    <property type="evidence" value="ECO:0007669"/>
    <property type="project" value="TreeGrafter"/>
</dbReference>
<keyword evidence="2" id="KW-0539">Nucleus</keyword>
<accession>A0AA38M097</accession>
<organism evidence="4 5">
    <name type="scientific">Zophobas morio</name>
    <dbReference type="NCBI Taxonomy" id="2755281"/>
    <lineage>
        <taxon>Eukaryota</taxon>
        <taxon>Metazoa</taxon>
        <taxon>Ecdysozoa</taxon>
        <taxon>Arthropoda</taxon>
        <taxon>Hexapoda</taxon>
        <taxon>Insecta</taxon>
        <taxon>Pterygota</taxon>
        <taxon>Neoptera</taxon>
        <taxon>Endopterygota</taxon>
        <taxon>Coleoptera</taxon>
        <taxon>Polyphaga</taxon>
        <taxon>Cucujiformia</taxon>
        <taxon>Tenebrionidae</taxon>
        <taxon>Zophobas</taxon>
    </lineage>
</organism>
<feature type="domain" description="SNF2 N-terminal" evidence="3">
    <location>
        <begin position="6"/>
        <end position="82"/>
    </location>
</feature>
<dbReference type="GO" id="GO:0003682">
    <property type="term" value="F:chromatin binding"/>
    <property type="evidence" value="ECO:0007669"/>
    <property type="project" value="TreeGrafter"/>
</dbReference>
<dbReference type="EMBL" id="JALNTZ010000122">
    <property type="protein sequence ID" value="KAJ3636415.1"/>
    <property type="molecule type" value="Genomic_DNA"/>
</dbReference>
<evidence type="ECO:0000259" key="3">
    <source>
        <dbReference type="Pfam" id="PF00176"/>
    </source>
</evidence>
<dbReference type="GO" id="GO:0000785">
    <property type="term" value="C:chromatin"/>
    <property type="evidence" value="ECO:0007669"/>
    <property type="project" value="TreeGrafter"/>
</dbReference>
<evidence type="ECO:0000256" key="1">
    <source>
        <dbReference type="ARBA" id="ARBA00004123"/>
    </source>
</evidence>
<protein>
    <recommendedName>
        <fullName evidence="3">SNF2 N-terminal domain-containing protein</fullName>
    </recommendedName>
</protein>
<proteinExistence type="predicted"/>
<dbReference type="GO" id="GO:0003677">
    <property type="term" value="F:DNA binding"/>
    <property type="evidence" value="ECO:0007669"/>
    <property type="project" value="TreeGrafter"/>
</dbReference>
<dbReference type="SUPFAM" id="SSF52540">
    <property type="entry name" value="P-loop containing nucleoside triphosphate hydrolases"/>
    <property type="match status" value="1"/>
</dbReference>
<dbReference type="InterPro" id="IPR038718">
    <property type="entry name" value="SNF2-like_sf"/>
</dbReference>
<comment type="subcellular location">
    <subcellularLocation>
        <location evidence="1">Nucleus</location>
    </subcellularLocation>
</comment>
<dbReference type="GO" id="GO:0140658">
    <property type="term" value="F:ATP-dependent chromatin remodeler activity"/>
    <property type="evidence" value="ECO:0007669"/>
    <property type="project" value="TreeGrafter"/>
</dbReference>
<dbReference type="Pfam" id="PF00176">
    <property type="entry name" value="SNF2-rel_dom"/>
    <property type="match status" value="1"/>
</dbReference>
<dbReference type="GO" id="GO:0034728">
    <property type="term" value="P:nucleosome organization"/>
    <property type="evidence" value="ECO:0007669"/>
    <property type="project" value="TreeGrafter"/>
</dbReference>
<dbReference type="GO" id="GO:0005524">
    <property type="term" value="F:ATP binding"/>
    <property type="evidence" value="ECO:0007669"/>
    <property type="project" value="InterPro"/>
</dbReference>
<name>A0AA38M097_9CUCU</name>
<evidence type="ECO:0000256" key="2">
    <source>
        <dbReference type="ARBA" id="ARBA00023242"/>
    </source>
</evidence>
<keyword evidence="5" id="KW-1185">Reference proteome</keyword>
<reference evidence="4" key="1">
    <citation type="journal article" date="2023" name="G3 (Bethesda)">
        <title>Whole genome assemblies of Zophobas morio and Tenebrio molitor.</title>
        <authorList>
            <person name="Kaur S."/>
            <person name="Stinson S.A."/>
            <person name="diCenzo G.C."/>
        </authorList>
    </citation>
    <scope>NUCLEOTIDE SEQUENCE</scope>
    <source>
        <strain evidence="4">QUZm001</strain>
    </source>
</reference>
<comment type="caution">
    <text evidence="4">The sequence shown here is derived from an EMBL/GenBank/DDBJ whole genome shotgun (WGS) entry which is preliminary data.</text>
</comment>
<dbReference type="AlphaFoldDB" id="A0AA38M097"/>
<evidence type="ECO:0000313" key="5">
    <source>
        <dbReference type="Proteomes" id="UP001168821"/>
    </source>
</evidence>
<dbReference type="InterPro" id="IPR027417">
    <property type="entry name" value="P-loop_NTPase"/>
</dbReference>
<dbReference type="GO" id="GO:0042393">
    <property type="term" value="F:histone binding"/>
    <property type="evidence" value="ECO:0007669"/>
    <property type="project" value="TreeGrafter"/>
</dbReference>
<dbReference type="InterPro" id="IPR000330">
    <property type="entry name" value="SNF2_N"/>
</dbReference>
<evidence type="ECO:0000313" key="4">
    <source>
        <dbReference type="EMBL" id="KAJ3636415.1"/>
    </source>
</evidence>
<dbReference type="Proteomes" id="UP001168821">
    <property type="component" value="Unassembled WGS sequence"/>
</dbReference>
<sequence>MYAGEDKQKEVVSKLHSILKPFLLRRLKSDVEKTLPPKKETIIYVRMSAMQREWYTKILKKDVDVLQGGKADRLRSNSFLSSQSLISHFSFTIEGF</sequence>
<dbReference type="PANTHER" id="PTHR45623:SF49">
    <property type="entry name" value="SWI_SNF-RELATED MATRIX-ASSOCIATED ACTIN-DEPENDENT REGULATOR OF CHROMATIN SUBFAMILY A MEMBER 5"/>
    <property type="match status" value="1"/>
</dbReference>
<gene>
    <name evidence="4" type="ORF">Zmor_004102</name>
</gene>
<dbReference type="GO" id="GO:0005634">
    <property type="term" value="C:nucleus"/>
    <property type="evidence" value="ECO:0007669"/>
    <property type="project" value="UniProtKB-SubCell"/>
</dbReference>